<evidence type="ECO:0000313" key="1">
    <source>
        <dbReference type="EMBL" id="KAJ7028484.1"/>
    </source>
</evidence>
<dbReference type="Gene3D" id="3.40.50.300">
    <property type="entry name" value="P-loop containing nucleotide triphosphate hydrolases"/>
    <property type="match status" value="1"/>
</dbReference>
<name>A0AAD6SJ52_9AGAR</name>
<dbReference type="AlphaFoldDB" id="A0AAD6SJ52"/>
<dbReference type="EMBL" id="JARJCM010000111">
    <property type="protein sequence ID" value="KAJ7028484.1"/>
    <property type="molecule type" value="Genomic_DNA"/>
</dbReference>
<dbReference type="InterPro" id="IPR027417">
    <property type="entry name" value="P-loop_NTPase"/>
</dbReference>
<sequence length="499" mass="57261">MRKMVNSMSAKMEIGSPMASMYLLGNPDHYTSHKYVPFAWRQYFVPSSAVDDYRYRPAAYNNMTLYEWVQCYAKMMKTVKYTDEFLEDEPNDEENDQDIALETEILNSELKDDESDWETDDEDDEILEKEAKKRKENKPVDHPFMPKHALFLSHSVSCNFDKLYTTIPNFIGGSIPRSDKGDRAAYCMAILTLFKPWRSPGDLKDTVSTWDQAFREHTFTDRQSQLIKNFDVRYECNDARDDHFAQMKKKMKEAKAAGKYIWPSGFLSYKDKFADDLNEFDYGSDDDNLEDNDNDVEKGPRTLRMLAEAKDMRNIMQTSGWLNPSVNGLPDVDMDQIMPPLKPRMEWISIVKHQREGLTANKLANLPPMAQSAKKRKVPEGTEILSYDYFNHRSNVEAVKNSDIVSSIIMSYGLNTEQTRAFRIVADHAAGPQTTPLRMYLGGMGGTGKSEVLKAIIEFFKRRNEDYRYLVLGPTGSTAALLNGFDLPFSIQDSPGVEE</sequence>
<dbReference type="Proteomes" id="UP001218188">
    <property type="component" value="Unassembled WGS sequence"/>
</dbReference>
<evidence type="ECO:0000313" key="2">
    <source>
        <dbReference type="Proteomes" id="UP001218188"/>
    </source>
</evidence>
<organism evidence="1 2">
    <name type="scientific">Mycena alexandri</name>
    <dbReference type="NCBI Taxonomy" id="1745969"/>
    <lineage>
        <taxon>Eukaryota</taxon>
        <taxon>Fungi</taxon>
        <taxon>Dikarya</taxon>
        <taxon>Basidiomycota</taxon>
        <taxon>Agaricomycotina</taxon>
        <taxon>Agaricomycetes</taxon>
        <taxon>Agaricomycetidae</taxon>
        <taxon>Agaricales</taxon>
        <taxon>Marasmiineae</taxon>
        <taxon>Mycenaceae</taxon>
        <taxon>Mycena</taxon>
    </lineage>
</organism>
<reference evidence="1" key="1">
    <citation type="submission" date="2023-03" db="EMBL/GenBank/DDBJ databases">
        <title>Massive genome expansion in bonnet fungi (Mycena s.s.) driven by repeated elements and novel gene families across ecological guilds.</title>
        <authorList>
            <consortium name="Lawrence Berkeley National Laboratory"/>
            <person name="Harder C.B."/>
            <person name="Miyauchi S."/>
            <person name="Viragh M."/>
            <person name="Kuo A."/>
            <person name="Thoen E."/>
            <person name="Andreopoulos B."/>
            <person name="Lu D."/>
            <person name="Skrede I."/>
            <person name="Drula E."/>
            <person name="Henrissat B."/>
            <person name="Morin E."/>
            <person name="Kohler A."/>
            <person name="Barry K."/>
            <person name="LaButti K."/>
            <person name="Morin E."/>
            <person name="Salamov A."/>
            <person name="Lipzen A."/>
            <person name="Mereny Z."/>
            <person name="Hegedus B."/>
            <person name="Baldrian P."/>
            <person name="Stursova M."/>
            <person name="Weitz H."/>
            <person name="Taylor A."/>
            <person name="Grigoriev I.V."/>
            <person name="Nagy L.G."/>
            <person name="Martin F."/>
            <person name="Kauserud H."/>
        </authorList>
    </citation>
    <scope>NUCLEOTIDE SEQUENCE</scope>
    <source>
        <strain evidence="1">CBHHK200</strain>
    </source>
</reference>
<gene>
    <name evidence="1" type="ORF">C8F04DRAFT_963937</name>
</gene>
<accession>A0AAD6SJ52</accession>
<dbReference type="SUPFAM" id="SSF52540">
    <property type="entry name" value="P-loop containing nucleoside triphosphate hydrolases"/>
    <property type="match status" value="1"/>
</dbReference>
<evidence type="ECO:0008006" key="3">
    <source>
        <dbReference type="Google" id="ProtNLM"/>
    </source>
</evidence>
<keyword evidence="2" id="KW-1185">Reference proteome</keyword>
<protein>
    <recommendedName>
        <fullName evidence="3">ATP-dependent DNA helicase</fullName>
    </recommendedName>
</protein>
<comment type="caution">
    <text evidence="1">The sequence shown here is derived from an EMBL/GenBank/DDBJ whole genome shotgun (WGS) entry which is preliminary data.</text>
</comment>
<proteinExistence type="predicted"/>